<dbReference type="Proteomes" id="UP000035579">
    <property type="component" value="Chromosome"/>
</dbReference>
<sequence>MAYREQAAALNVGALLAGFAALALSSVAFEPATSWDVVTILLLLILAAIAWVGFALWRDTYLFLKHASTASLFALGFAVLGWLSSGMSNAAPMYVCGAIVVALFVGLWSCSRYEGRYPHVLMSQRDLHPVFEFEGIHVSLATPRAVSAGSNVPVSFYLENCWSGPREVVIQFLQEYEVSGIRLKTPKRIQVKLQAGEVGRADFSIHMPAGVQGKRALLTHFTVRGLKGRRFRMWRAHEFRNKVSLGEQAAHLALGEFTWGGGLHLQWDVAPARDPQPEEPGPDAVSWKVLWSELSREPTSQASLLPGPGK</sequence>
<organism evidence="2 4">
    <name type="scientific">Archangium gephyra</name>
    <dbReference type="NCBI Taxonomy" id="48"/>
    <lineage>
        <taxon>Bacteria</taxon>
        <taxon>Pseudomonadati</taxon>
        <taxon>Myxococcota</taxon>
        <taxon>Myxococcia</taxon>
        <taxon>Myxococcales</taxon>
        <taxon>Cystobacterineae</taxon>
        <taxon>Archangiaceae</taxon>
        <taxon>Archangium</taxon>
    </lineage>
</organism>
<keyword evidence="1" id="KW-0812">Transmembrane</keyword>
<evidence type="ECO:0000313" key="2">
    <source>
        <dbReference type="EMBL" id="AKJ03058.1"/>
    </source>
</evidence>
<keyword evidence="1" id="KW-1133">Transmembrane helix</keyword>
<keyword evidence="5" id="KW-1185">Reference proteome</keyword>
<evidence type="ECO:0000313" key="5">
    <source>
        <dbReference type="Proteomes" id="UP000256345"/>
    </source>
</evidence>
<evidence type="ECO:0000313" key="3">
    <source>
        <dbReference type="EMBL" id="REG25182.1"/>
    </source>
</evidence>
<dbReference type="RefSeq" id="WP_047857223.1">
    <property type="nucleotide sequence ID" value="NZ_CP011509.1"/>
</dbReference>
<reference evidence="3 5" key="2">
    <citation type="submission" date="2018-08" db="EMBL/GenBank/DDBJ databases">
        <title>Genomic Encyclopedia of Archaeal and Bacterial Type Strains, Phase II (KMG-II): from individual species to whole genera.</title>
        <authorList>
            <person name="Goeker M."/>
        </authorList>
    </citation>
    <scope>NUCLEOTIDE SEQUENCE [LARGE SCALE GENOMIC DNA]</scope>
    <source>
        <strain evidence="3 5">DSM 2261</strain>
    </source>
</reference>
<dbReference type="AlphaFoldDB" id="A0AAC8TEK6"/>
<dbReference type="Proteomes" id="UP000256345">
    <property type="component" value="Unassembled WGS sequence"/>
</dbReference>
<name>A0AAC8TEK6_9BACT</name>
<dbReference type="EMBL" id="CP011509">
    <property type="protein sequence ID" value="AKJ03058.1"/>
    <property type="molecule type" value="Genomic_DNA"/>
</dbReference>
<feature type="transmembrane region" description="Helical" evidence="1">
    <location>
        <begin position="91"/>
        <end position="110"/>
    </location>
</feature>
<dbReference type="KEGG" id="age:AA314_04684"/>
<gene>
    <name evidence="2" type="ORF">AA314_04684</name>
    <name evidence="3" type="ORF">ATI61_113246</name>
</gene>
<dbReference type="EMBL" id="QUMU01000013">
    <property type="protein sequence ID" value="REG25182.1"/>
    <property type="molecule type" value="Genomic_DNA"/>
</dbReference>
<evidence type="ECO:0000256" key="1">
    <source>
        <dbReference type="SAM" id="Phobius"/>
    </source>
</evidence>
<accession>A0AAC8TEK6</accession>
<evidence type="ECO:0000313" key="4">
    <source>
        <dbReference type="Proteomes" id="UP000035579"/>
    </source>
</evidence>
<keyword evidence="1" id="KW-0472">Membrane</keyword>
<proteinExistence type="predicted"/>
<protein>
    <submittedName>
        <fullName evidence="2">Uncharacterized protein</fullName>
    </submittedName>
</protein>
<feature type="transmembrane region" description="Helical" evidence="1">
    <location>
        <begin position="69"/>
        <end position="85"/>
    </location>
</feature>
<reference evidence="2 4" key="1">
    <citation type="submission" date="2015-05" db="EMBL/GenBank/DDBJ databases">
        <title>Genome assembly of Archangium gephyra DSM 2261.</title>
        <authorList>
            <person name="Sharma G."/>
            <person name="Subramanian S."/>
        </authorList>
    </citation>
    <scope>NUCLEOTIDE SEQUENCE [LARGE SCALE GENOMIC DNA]</scope>
    <source>
        <strain evidence="2 4">DSM 2261</strain>
    </source>
</reference>
<feature type="transmembrane region" description="Helical" evidence="1">
    <location>
        <begin position="38"/>
        <end position="57"/>
    </location>
</feature>